<dbReference type="Proteomes" id="UP000007350">
    <property type="component" value="Unassembled WGS sequence"/>
</dbReference>
<evidence type="ECO:0000256" key="1">
    <source>
        <dbReference type="SAM" id="Coils"/>
    </source>
</evidence>
<feature type="coiled-coil region" evidence="1">
    <location>
        <begin position="61"/>
        <end position="89"/>
    </location>
</feature>
<dbReference type="OrthoDB" id="273919at2759"/>
<name>K2LUR5_TRYCR</name>
<dbReference type="AlphaFoldDB" id="K2LUR5"/>
<evidence type="ECO:0000256" key="2">
    <source>
        <dbReference type="SAM" id="MobiDB-lite"/>
    </source>
</evidence>
<feature type="compositionally biased region" description="Basic residues" evidence="2">
    <location>
        <begin position="565"/>
        <end position="590"/>
    </location>
</feature>
<feature type="region of interest" description="Disordered" evidence="2">
    <location>
        <begin position="525"/>
        <end position="590"/>
    </location>
</feature>
<evidence type="ECO:0000313" key="4">
    <source>
        <dbReference type="Proteomes" id="UP000007350"/>
    </source>
</evidence>
<keyword evidence="1" id="KW-0175">Coiled coil</keyword>
<dbReference type="EMBL" id="AHKC01020463">
    <property type="protein sequence ID" value="EKF26518.1"/>
    <property type="molecule type" value="Genomic_DNA"/>
</dbReference>
<protein>
    <submittedName>
        <fullName evidence="3">Uncharacterized protein</fullName>
    </submittedName>
</protein>
<evidence type="ECO:0000313" key="3">
    <source>
        <dbReference type="EMBL" id="EKF26518.1"/>
    </source>
</evidence>
<reference evidence="3 4" key="1">
    <citation type="journal article" date="2012" name="BMC Genomics">
        <title>Comparative genomic analysis of human infective Trypanosoma cruzi lineages with the bat-restricted subspecies T. cruzi marinkellei.</title>
        <authorList>
            <person name="Franzen O."/>
            <person name="Talavera-Lopez C."/>
            <person name="Ochaya S."/>
            <person name="Butler C.E."/>
            <person name="Messenger L.A."/>
            <person name="Lewis M.D."/>
            <person name="Llewellyn M.S."/>
            <person name="Marinkelle C.J."/>
            <person name="Tyler K.M."/>
            <person name="Miles M.A."/>
            <person name="Andersson B."/>
        </authorList>
    </citation>
    <scope>NUCLEOTIDE SEQUENCE [LARGE SCALE GENOMIC DNA]</scope>
    <source>
        <strain evidence="3 4">B7</strain>
    </source>
</reference>
<sequence length="590" mass="66691">MSVVAGDPLQAKCDAMRAIPPQDRPPDALRVFSQSVQELQRAAKEKIRIYYAITKRISQGMMNAEHEMGEQQQQQQKQQEEQASELRMQAMILLQRAVEVGREIRAACLVEAHHRGSHDNTEVPNGRDTTQRRDTNAIQLLQPPLIAAQMLLLIRETHVMVQKLLVKGTGKGADVETASQRANRTAVEHAKHAYELTRRVAFIVQRQREAAATSTTSENGAAMRQLESMEEECNSLQFAKSEMQLASLRDCAGQRERAVKHNREAVRILTSLSAHGTNTGKNQSRMATEAAQLLPEVLFNLGCQLEQIASAENDPERRQNLLNEMKVLLENAREVGEKNLEPGHPLLRKLQRYAGDSHSFVQADERAAMRGSDVDGAVTDALGTAAYVFPQVLAPDSSTLGVMNESQFSKGTKQNSLHYLPRLPSGIKFIGKTHPVDLFANLSLHSASIVSDPQHRSAMIRNSVRARKMELMLKTAQASLHVKRKVREVDRSLLQCHRLRHPSDALRLGGISVIDTILDPKQAEVEEEKKRKEEEKKIQRRKRRQRSFLPEDWNLDEDAPVVSKDKKRRKRRRNRKGKTSRTRRNSVKKR</sequence>
<keyword evidence="4" id="KW-1185">Reference proteome</keyword>
<comment type="caution">
    <text evidence="3">The sequence shown here is derived from an EMBL/GenBank/DDBJ whole genome shotgun (WGS) entry which is preliminary data.</text>
</comment>
<accession>K2LUR5</accession>
<proteinExistence type="predicted"/>
<gene>
    <name evidence="3" type="ORF">MOQ_009782</name>
</gene>
<feature type="compositionally biased region" description="Basic and acidic residues" evidence="2">
    <location>
        <begin position="525"/>
        <end position="537"/>
    </location>
</feature>
<organism evidence="3 4">
    <name type="scientific">Trypanosoma cruzi marinkellei</name>
    <dbReference type="NCBI Taxonomy" id="85056"/>
    <lineage>
        <taxon>Eukaryota</taxon>
        <taxon>Discoba</taxon>
        <taxon>Euglenozoa</taxon>
        <taxon>Kinetoplastea</taxon>
        <taxon>Metakinetoplastina</taxon>
        <taxon>Trypanosomatida</taxon>
        <taxon>Trypanosomatidae</taxon>
        <taxon>Trypanosoma</taxon>
        <taxon>Schizotrypanum</taxon>
    </lineage>
</organism>